<dbReference type="Gene3D" id="3.30.70.3290">
    <property type="match status" value="2"/>
</dbReference>
<dbReference type="PROSITE" id="PS00012">
    <property type="entry name" value="PHOSPHOPANTETHEINE"/>
    <property type="match status" value="1"/>
</dbReference>
<proteinExistence type="predicted"/>
<keyword evidence="3" id="KW-0808">Transferase</keyword>
<dbReference type="PANTHER" id="PTHR43775:SF37">
    <property type="entry name" value="SI:DKEY-61P9.11"/>
    <property type="match status" value="1"/>
</dbReference>
<dbReference type="Gene3D" id="1.10.1200.10">
    <property type="entry name" value="ACP-like"/>
    <property type="match status" value="2"/>
</dbReference>
<feature type="domain" description="Carrier" evidence="4">
    <location>
        <begin position="2120"/>
        <end position="2195"/>
    </location>
</feature>
<dbReference type="Proteomes" id="UP001379533">
    <property type="component" value="Chromosome"/>
</dbReference>
<dbReference type="CDD" id="cd08956">
    <property type="entry name" value="KR_3_FAS_SDR_x"/>
    <property type="match status" value="1"/>
</dbReference>
<dbReference type="SMART" id="SM00827">
    <property type="entry name" value="PKS_AT"/>
    <property type="match status" value="2"/>
</dbReference>
<dbReference type="InterPro" id="IPR014030">
    <property type="entry name" value="Ketoacyl_synth_N"/>
</dbReference>
<dbReference type="InterPro" id="IPR020806">
    <property type="entry name" value="PKS_PP-bd"/>
</dbReference>
<dbReference type="Gene3D" id="3.40.47.10">
    <property type="match status" value="1"/>
</dbReference>
<dbReference type="PROSITE" id="PS50075">
    <property type="entry name" value="CARRIER"/>
    <property type="match status" value="2"/>
</dbReference>
<dbReference type="SUPFAM" id="SSF51735">
    <property type="entry name" value="NAD(P)-binding Rossmann-fold domains"/>
    <property type="match status" value="2"/>
</dbReference>
<dbReference type="Pfam" id="PF00698">
    <property type="entry name" value="Acyl_transf_1"/>
    <property type="match status" value="2"/>
</dbReference>
<dbReference type="InterPro" id="IPR016036">
    <property type="entry name" value="Malonyl_transacylase_ACP-bd"/>
</dbReference>
<keyword evidence="1" id="KW-0596">Phosphopantetheine</keyword>
<dbReference type="InterPro" id="IPR055123">
    <property type="entry name" value="SpnB-like_Rossmann"/>
</dbReference>
<name>A0ABZ2KJT8_9BACT</name>
<dbReference type="RefSeq" id="WP_394849564.1">
    <property type="nucleotide sequence ID" value="NZ_CP089982.1"/>
</dbReference>
<dbReference type="InterPro" id="IPR009081">
    <property type="entry name" value="PP-bd_ACP"/>
</dbReference>
<evidence type="ECO:0000313" key="7">
    <source>
        <dbReference type="Proteomes" id="UP001379533"/>
    </source>
</evidence>
<dbReference type="Pfam" id="PF08241">
    <property type="entry name" value="Methyltransf_11"/>
    <property type="match status" value="1"/>
</dbReference>
<dbReference type="Gene3D" id="3.40.366.10">
    <property type="entry name" value="Malonyl-Coenzyme A Acyl Carrier Protein, domain 2"/>
    <property type="match status" value="2"/>
</dbReference>
<dbReference type="Pfam" id="PF02801">
    <property type="entry name" value="Ketoacyl-synt_C"/>
    <property type="match status" value="1"/>
</dbReference>
<evidence type="ECO:0000256" key="2">
    <source>
        <dbReference type="ARBA" id="ARBA00022553"/>
    </source>
</evidence>
<evidence type="ECO:0000256" key="3">
    <source>
        <dbReference type="ARBA" id="ARBA00022679"/>
    </source>
</evidence>
<dbReference type="InterPro" id="IPR014043">
    <property type="entry name" value="Acyl_transferase_dom"/>
</dbReference>
<dbReference type="SUPFAM" id="SSF55048">
    <property type="entry name" value="Probable ACP-binding domain of malonyl-CoA ACP transacylase"/>
    <property type="match status" value="2"/>
</dbReference>
<dbReference type="PROSITE" id="PS00606">
    <property type="entry name" value="KS3_1"/>
    <property type="match status" value="1"/>
</dbReference>
<feature type="domain" description="Ketosynthase family 3 (KS3)" evidence="5">
    <location>
        <begin position="835"/>
        <end position="1247"/>
    </location>
</feature>
<dbReference type="PANTHER" id="PTHR43775">
    <property type="entry name" value="FATTY ACID SYNTHASE"/>
    <property type="match status" value="1"/>
</dbReference>
<evidence type="ECO:0000313" key="6">
    <source>
        <dbReference type="EMBL" id="WXA98937.1"/>
    </source>
</evidence>
<dbReference type="SMART" id="SM00825">
    <property type="entry name" value="PKS_KS"/>
    <property type="match status" value="1"/>
</dbReference>
<dbReference type="SUPFAM" id="SSF53335">
    <property type="entry name" value="S-adenosyl-L-methionine-dependent methyltransferases"/>
    <property type="match status" value="1"/>
</dbReference>
<dbReference type="SUPFAM" id="SSF52151">
    <property type="entry name" value="FabD/lysophospholipase-like"/>
    <property type="match status" value="2"/>
</dbReference>
<dbReference type="EMBL" id="CP089982">
    <property type="protein sequence ID" value="WXA98937.1"/>
    <property type="molecule type" value="Genomic_DNA"/>
</dbReference>
<dbReference type="InterPro" id="IPR057326">
    <property type="entry name" value="KR_dom"/>
</dbReference>
<dbReference type="Pfam" id="PF00550">
    <property type="entry name" value="PP-binding"/>
    <property type="match status" value="2"/>
</dbReference>
<gene>
    <name evidence="6" type="ORF">LZC95_19205</name>
</gene>
<dbReference type="Gene3D" id="3.40.50.150">
    <property type="entry name" value="Vaccinia Virus protein VP39"/>
    <property type="match status" value="1"/>
</dbReference>
<dbReference type="InterPro" id="IPR014031">
    <property type="entry name" value="Ketoacyl_synth_C"/>
</dbReference>
<feature type="domain" description="Carrier" evidence="4">
    <location>
        <begin position="741"/>
        <end position="816"/>
    </location>
</feature>
<dbReference type="InterPro" id="IPR016035">
    <property type="entry name" value="Acyl_Trfase/lysoPLipase"/>
</dbReference>
<dbReference type="SMART" id="SM00823">
    <property type="entry name" value="PKS_PP"/>
    <property type="match status" value="2"/>
</dbReference>
<dbReference type="Pfam" id="PF08659">
    <property type="entry name" value="KR"/>
    <property type="match status" value="1"/>
</dbReference>
<keyword evidence="7" id="KW-1185">Reference proteome</keyword>
<evidence type="ECO:0000256" key="1">
    <source>
        <dbReference type="ARBA" id="ARBA00022450"/>
    </source>
</evidence>
<dbReference type="InterPro" id="IPR020841">
    <property type="entry name" value="PKS_Beta-ketoAc_synthase_dom"/>
</dbReference>
<dbReference type="SMART" id="SM01294">
    <property type="entry name" value="PKS_PP_betabranch"/>
    <property type="match status" value="1"/>
</dbReference>
<keyword evidence="2" id="KW-0597">Phosphoprotein</keyword>
<dbReference type="CDD" id="cd00833">
    <property type="entry name" value="PKS"/>
    <property type="match status" value="1"/>
</dbReference>
<dbReference type="InterPro" id="IPR013968">
    <property type="entry name" value="PKS_KR"/>
</dbReference>
<dbReference type="Pfam" id="PF00109">
    <property type="entry name" value="ketoacyl-synt"/>
    <property type="match status" value="1"/>
</dbReference>
<dbReference type="InterPro" id="IPR006162">
    <property type="entry name" value="Ppantetheine_attach_site"/>
</dbReference>
<sequence>MNLRTTAASYSAIADRYDDESNETSFWGELAREAYENIVISPKHRLVVDVGCGTGLALEHLRGRAPESTRFVGIEPAEQMRQLAKERMGKRRGESHVEIYDGRFEELPLPDASVDYLYSIWAFHWVSDPRRAAVELRRVLKKDADIDLWFVGMNTGREFAQITGEILRKYVDLEARVRAASMMASFDRDLVLDLFSFLDPRGLSVTEETATHHDTLERHWAWQVRSETFYSSIPASARDRFDAEWRGALSELAGDRGIPYTRHSFHVRYRHPDRAILAMPAWFDAAQEARTQQAPRPAFLCALAAGSDEDLRAGAAQLRRDLERERAPLGDVRAVVTGSSSHRAAVAFRDAGGLAQGLDSIARDRVPPLGARGVVKSPPAVAFLFSGQGSELGGSGRELFETCPTFRAGIEACARHADGWLGISLVDVLFRDSTRLAEDTVDKVALFALQYALAHLWRSWGVQPNVVVGHSLGEYAAACVAGVFSLEDALRMVVGRGRIMQEHAGSGAMCAVQASAERIGPYLQRHAGKIVISAFNAPESLVLSGESCALESLARELAADGVKTTPLRTAHAFHSPLMAAAADPLLRTCDATAHAPPRMAFVSTVDGGKELSMLPPEYWVRHMLEPVRFMAAVEALDRRGVSAYVEIGPGATLTNLVAQRLGERGAVCLPSLNGKEDEPWSRLLSGLGTLYAQGVDVNWDGFSVGTAPRTVQRTQPAPDGAAVDSPWLRRLSAASPGDRLQVARRLVREEVESLLGGAVDETRAERTGLMELGLRSVQLVALARRLSERLDQRVSEMVAFSRPNLDGLARFVLESLGLQEDTRPAPTVARETTEDDPIAIIGAGCRLPGGVTDLAGLWSLLEEGRSTERDLPVNRLELAGRASLLDEVADFDADFFGISPREAMRIDPVHRLLLEVCWEALENAAIVPASLAGTQTGLFVGIGPSEYTAAQPQATPSMRADAHAGLGTAPSIGVGRVSYLLGLQGPCLAVDTACSSSLVALHLACQSLRSGESRMALAGGVSLLLSPGTFTWLESSNALAEDGRCKTFSADADGYGRGEGCGVVVLKRLREAQADGDRVLALVRGSAINHDGASSSLTAPNGSAQQALLARALEDARCAASSVGYVEAHGTGTPLGDPIEVEALDAVYGRARDRGAPALLGSVKTNIGHLEYAAGVAGLLKAVLSLQHGRVPAHLHAERLSPHIAWDDVGLAVAREATPWPDWNTPRRAGVSSFGLSGTNAHVIVEEAPAPAAPPLSASMPLPVLLSAKTEAALRAQAARLHAHLEARPELALADVAYSLATARSHFEHRAALVAGERTALLQELATLARGEPSPRAVVHRSSGDGKVVFVFPGQGSQWRGMALGLLEGSAVFREQIAACERAFASHVDWSLLDVLHDREGAPSLERVDVVQPALFAVMVSLAALWRASGVVPDAVVGHSQGEIAAAYVAGALSLEDAAKVVTLRSRALTHLAGKGAMAAVQLGATSLQDFLAPFGDRLAVAAINSPSSTLVSGDPDAVEALLERLAAARVFARRVRVDYASHCAHVDAIEGVLASELAGIAPRPAEIPLYSTVTASRLSGSELDAAYWFRNLRQTVRFAEVVQRHLAPEGHRFFVEVSPHPVLTVALHESLEEREEGCAVLGSLRRDEGELARFLLSFAELHTAGRRIDWRAFFAPHALRRVELPTYAFQRRRFWLGDESAPPLLAAIDWVPVELPAASSGPLPDVVPFVHDGSGHVVSAAHEATARALALLQSWLAGDSASPLVISTRGAVATHLDRGLADLVHAPLWGLVRSAQSENPDRRILLLDTDDSEASRRAFPSAVALGLPQLVLRKGVAFVPRLARVESTSAMPTRFEGTVLITGGTGTLGALLARHLVRVHGVRHLLLASRRGLEADGAEALRRELEELGAHVSIVACDASERASLEHLFSSAATAEHPLRAVIHTAGTLDDGLLTSLTPERLHSVLRAKLDAAVHLHELTRSLDLSAFILFSSLSGVLGGPGQANYAAANAFLDALAHHRIAQGLPALSIDWGFWADRSGMTAHLDPRDLQRMARSGLRPLSADEGLALFDAALARPEPALVAARLDLAALDRAEVRPAVAREALAQQLLALPAEGRERAVLDVVRAQIASVLGLPSANTLEAHRPLQELGLDSLMAVELRNRISSATGLSLQVTLLFAHPTPHALAAALTEKLLAHNQRAAPQTAAHGPILAELDKLEASLAALDGDEAARAQVVRRLKTLLARAAEPVANSGNAAPALDLDSASDEELFASLDRGFGEVHP</sequence>
<dbReference type="SUPFAM" id="SSF53901">
    <property type="entry name" value="Thiolase-like"/>
    <property type="match status" value="1"/>
</dbReference>
<dbReference type="Pfam" id="PF22953">
    <property type="entry name" value="SpnB_Rossmann"/>
    <property type="match status" value="1"/>
</dbReference>
<dbReference type="InterPro" id="IPR013216">
    <property type="entry name" value="Methyltransf_11"/>
</dbReference>
<organism evidence="6 7">
    <name type="scientific">Pendulispora brunnea</name>
    <dbReference type="NCBI Taxonomy" id="2905690"/>
    <lineage>
        <taxon>Bacteria</taxon>
        <taxon>Pseudomonadati</taxon>
        <taxon>Myxococcota</taxon>
        <taxon>Myxococcia</taxon>
        <taxon>Myxococcales</taxon>
        <taxon>Sorangiineae</taxon>
        <taxon>Pendulisporaceae</taxon>
        <taxon>Pendulispora</taxon>
    </lineage>
</organism>
<dbReference type="PROSITE" id="PS52004">
    <property type="entry name" value="KS3_2"/>
    <property type="match status" value="1"/>
</dbReference>
<dbReference type="InterPro" id="IPR001227">
    <property type="entry name" value="Ac_transferase_dom_sf"/>
</dbReference>
<dbReference type="InterPro" id="IPR036736">
    <property type="entry name" value="ACP-like_sf"/>
</dbReference>
<dbReference type="InterPro" id="IPR029063">
    <property type="entry name" value="SAM-dependent_MTases_sf"/>
</dbReference>
<dbReference type="SUPFAM" id="SSF47336">
    <property type="entry name" value="ACP-like"/>
    <property type="match status" value="2"/>
</dbReference>
<accession>A0ABZ2KJT8</accession>
<dbReference type="InterPro" id="IPR050091">
    <property type="entry name" value="PKS_NRPS_Biosynth_Enz"/>
</dbReference>
<dbReference type="CDD" id="cd02440">
    <property type="entry name" value="AdoMet_MTases"/>
    <property type="match status" value="1"/>
</dbReference>
<dbReference type="InterPro" id="IPR018201">
    <property type="entry name" value="Ketoacyl_synth_AS"/>
</dbReference>
<dbReference type="SMART" id="SM00822">
    <property type="entry name" value="PKS_KR"/>
    <property type="match status" value="1"/>
</dbReference>
<evidence type="ECO:0000259" key="4">
    <source>
        <dbReference type="PROSITE" id="PS50075"/>
    </source>
</evidence>
<dbReference type="Gene3D" id="3.40.50.720">
    <property type="entry name" value="NAD(P)-binding Rossmann-like Domain"/>
    <property type="match status" value="1"/>
</dbReference>
<dbReference type="InterPro" id="IPR036291">
    <property type="entry name" value="NAD(P)-bd_dom_sf"/>
</dbReference>
<dbReference type="InterPro" id="IPR016039">
    <property type="entry name" value="Thiolase-like"/>
</dbReference>
<protein>
    <submittedName>
        <fullName evidence="6">SDR family NAD(P)-dependent oxidoreductase</fullName>
    </submittedName>
</protein>
<evidence type="ECO:0000259" key="5">
    <source>
        <dbReference type="PROSITE" id="PS52004"/>
    </source>
</evidence>
<dbReference type="Pfam" id="PF16197">
    <property type="entry name" value="KAsynt_C_assoc"/>
    <property type="match status" value="1"/>
</dbReference>
<dbReference type="InterPro" id="IPR032821">
    <property type="entry name" value="PKS_assoc"/>
</dbReference>
<reference evidence="6 7" key="1">
    <citation type="submission" date="2021-12" db="EMBL/GenBank/DDBJ databases">
        <title>Discovery of the Pendulisporaceae a myxobacterial family with distinct sporulation behavior and unique specialized metabolism.</title>
        <authorList>
            <person name="Garcia R."/>
            <person name="Popoff A."/>
            <person name="Bader C.D."/>
            <person name="Loehr J."/>
            <person name="Walesch S."/>
            <person name="Walt C."/>
            <person name="Boldt J."/>
            <person name="Bunk B."/>
            <person name="Haeckl F.J.F.P.J."/>
            <person name="Gunesch A.P."/>
            <person name="Birkelbach J."/>
            <person name="Nuebel U."/>
            <person name="Pietschmann T."/>
            <person name="Bach T."/>
            <person name="Mueller R."/>
        </authorList>
    </citation>
    <scope>NUCLEOTIDE SEQUENCE [LARGE SCALE GENOMIC DNA]</scope>
    <source>
        <strain evidence="6 7">MSr12523</strain>
    </source>
</reference>